<dbReference type="Proteomes" id="UP001197684">
    <property type="component" value="Unassembled WGS sequence"/>
</dbReference>
<dbReference type="InterPro" id="IPR056092">
    <property type="entry name" value="DUF7675"/>
</dbReference>
<sequence length="71" mass="8881">MAQPSKFFKNNPDDKIWWVDDRGKVGEWLFSFDKKHIFNMFRDYPHELTDEQKKIFDEENPYWADFFKDRD</sequence>
<gene>
    <name evidence="2" type="ORF">LIZ56_05835</name>
</gene>
<dbReference type="Pfam" id="PF24723">
    <property type="entry name" value="DUF7675"/>
    <property type="match status" value="1"/>
</dbReference>
<accession>A0AAW4UAH6</accession>
<dbReference type="RefSeq" id="WP_306780726.1">
    <property type="nucleotide sequence ID" value="NZ_JAJCJK010000006.1"/>
</dbReference>
<feature type="domain" description="DUF7675" evidence="1">
    <location>
        <begin position="7"/>
        <end position="70"/>
    </location>
</feature>
<organism evidence="2 3">
    <name type="scientific">Agathobacter rectalis</name>
    <dbReference type="NCBI Taxonomy" id="39491"/>
    <lineage>
        <taxon>Bacteria</taxon>
        <taxon>Bacillati</taxon>
        <taxon>Bacillota</taxon>
        <taxon>Clostridia</taxon>
        <taxon>Lachnospirales</taxon>
        <taxon>Lachnospiraceae</taxon>
        <taxon>Agathobacter</taxon>
    </lineage>
</organism>
<comment type="caution">
    <text evidence="2">The sequence shown here is derived from an EMBL/GenBank/DDBJ whole genome shotgun (WGS) entry which is preliminary data.</text>
</comment>
<evidence type="ECO:0000259" key="1">
    <source>
        <dbReference type="Pfam" id="PF24723"/>
    </source>
</evidence>
<proteinExistence type="predicted"/>
<evidence type="ECO:0000313" key="2">
    <source>
        <dbReference type="EMBL" id="MCB6937934.1"/>
    </source>
</evidence>
<reference evidence="2" key="1">
    <citation type="submission" date="2021-10" db="EMBL/GenBank/DDBJ databases">
        <title>Collection of gut derived symbiotic bacterial strains cultured from healthy donors.</title>
        <authorList>
            <person name="Lin H."/>
            <person name="Littmann E."/>
            <person name="Kohout C."/>
            <person name="Pamer E.G."/>
        </authorList>
    </citation>
    <scope>NUCLEOTIDE SEQUENCE</scope>
    <source>
        <strain evidence="2">DFI.9.42</strain>
    </source>
</reference>
<protein>
    <recommendedName>
        <fullName evidence="1">DUF7675 domain-containing protein</fullName>
    </recommendedName>
</protein>
<evidence type="ECO:0000313" key="3">
    <source>
        <dbReference type="Proteomes" id="UP001197684"/>
    </source>
</evidence>
<dbReference type="EMBL" id="JAJCJK010000006">
    <property type="protein sequence ID" value="MCB6937934.1"/>
    <property type="molecule type" value="Genomic_DNA"/>
</dbReference>
<dbReference type="AlphaFoldDB" id="A0AAW4UAH6"/>
<name>A0AAW4UAH6_9FIRM</name>